<comment type="similarity">
    <text evidence="2">Belongs to the CopC family.</text>
</comment>
<dbReference type="RefSeq" id="WP_078201014.1">
    <property type="nucleotide sequence ID" value="NZ_CP017758.1"/>
</dbReference>
<dbReference type="Gene3D" id="2.60.40.1220">
    <property type="match status" value="1"/>
</dbReference>
<evidence type="ECO:0000313" key="10">
    <source>
        <dbReference type="Proteomes" id="UP000189627"/>
    </source>
</evidence>
<organism evidence="9 10">
    <name type="scientific">Cupriavidus necator</name>
    <name type="common">Alcaligenes eutrophus</name>
    <name type="synonym">Ralstonia eutropha</name>
    <dbReference type="NCBI Taxonomy" id="106590"/>
    <lineage>
        <taxon>Bacteria</taxon>
        <taxon>Pseudomonadati</taxon>
        <taxon>Pseudomonadota</taxon>
        <taxon>Betaproteobacteria</taxon>
        <taxon>Burkholderiales</taxon>
        <taxon>Burkholderiaceae</taxon>
        <taxon>Cupriavidus</taxon>
    </lineage>
</organism>
<dbReference type="SUPFAM" id="SSF81296">
    <property type="entry name" value="E set domains"/>
    <property type="match status" value="1"/>
</dbReference>
<dbReference type="Proteomes" id="UP000189627">
    <property type="component" value="Chromosome 2"/>
</dbReference>
<reference evidence="10" key="1">
    <citation type="submission" date="2017-02" db="EMBL/GenBank/DDBJ databases">
        <title>Complete genome sequence of Cupriavidus necator strain NH9, a 3-chlorobenzoate degrader.</title>
        <authorList>
            <person name="Moriuchi R."/>
            <person name="Dohra H."/>
            <person name="Ogawa N."/>
        </authorList>
    </citation>
    <scope>NUCLEOTIDE SEQUENCE [LARGE SCALE GENOMIC DNA]</scope>
    <source>
        <strain evidence="10">NH9</strain>
    </source>
</reference>
<keyword evidence="3" id="KW-0479">Metal-binding</keyword>
<evidence type="ECO:0000256" key="1">
    <source>
        <dbReference type="ARBA" id="ARBA00004418"/>
    </source>
</evidence>
<sequence length="128" mass="13360">MHAHRPLIHAMIAATAALASSIAFAHPKLVSSTPADKAEVAAPQKIELLFSESLVTQFSGANLVMTGMPGMASHAPMKMAVKVSGSDDPKAMVITPAQPLPAGSYRVDWRAVSSDTHPVTGNLAFTVK</sequence>
<evidence type="ECO:0000256" key="3">
    <source>
        <dbReference type="ARBA" id="ARBA00022723"/>
    </source>
</evidence>
<dbReference type="KEGG" id="cuh:BJN34_33405"/>
<dbReference type="InterPro" id="IPR032694">
    <property type="entry name" value="CopC/D"/>
</dbReference>
<dbReference type="InterPro" id="IPR014755">
    <property type="entry name" value="Cu-Rt/internalin_Ig-like"/>
</dbReference>
<feature type="chain" id="PRO_5012730708" evidence="7">
    <location>
        <begin position="26"/>
        <end position="128"/>
    </location>
</feature>
<dbReference type="InterPro" id="IPR014756">
    <property type="entry name" value="Ig_E-set"/>
</dbReference>
<dbReference type="NCBIfam" id="NF033814">
    <property type="entry name" value="copper_CopC"/>
    <property type="match status" value="1"/>
</dbReference>
<keyword evidence="6" id="KW-0186">Copper</keyword>
<dbReference type="AlphaFoldDB" id="A0A1U9V1U5"/>
<gene>
    <name evidence="9" type="ORF">BJN34_33405</name>
</gene>
<name>A0A1U9V1U5_CUPNE</name>
<dbReference type="OrthoDB" id="9796814at2"/>
<keyword evidence="5" id="KW-0574">Periplasm</keyword>
<evidence type="ECO:0000256" key="2">
    <source>
        <dbReference type="ARBA" id="ARBA00010509"/>
    </source>
</evidence>
<dbReference type="Pfam" id="PF04234">
    <property type="entry name" value="CopC"/>
    <property type="match status" value="1"/>
</dbReference>
<dbReference type="EMBL" id="CP017758">
    <property type="protein sequence ID" value="AQV98779.1"/>
    <property type="molecule type" value="Genomic_DNA"/>
</dbReference>
<dbReference type="PANTHER" id="PTHR34820:SF4">
    <property type="entry name" value="INNER MEMBRANE PROTEIN YEBZ"/>
    <property type="match status" value="1"/>
</dbReference>
<dbReference type="GO" id="GO:0005886">
    <property type="term" value="C:plasma membrane"/>
    <property type="evidence" value="ECO:0007669"/>
    <property type="project" value="TreeGrafter"/>
</dbReference>
<proteinExistence type="inferred from homology"/>
<evidence type="ECO:0000256" key="6">
    <source>
        <dbReference type="ARBA" id="ARBA00023008"/>
    </source>
</evidence>
<keyword evidence="4 7" id="KW-0732">Signal</keyword>
<evidence type="ECO:0000256" key="4">
    <source>
        <dbReference type="ARBA" id="ARBA00022729"/>
    </source>
</evidence>
<feature type="domain" description="CopC" evidence="8">
    <location>
        <begin position="26"/>
        <end position="127"/>
    </location>
</feature>
<dbReference type="PANTHER" id="PTHR34820">
    <property type="entry name" value="INNER MEMBRANE PROTEIN YEBZ"/>
    <property type="match status" value="1"/>
</dbReference>
<dbReference type="InterPro" id="IPR007348">
    <property type="entry name" value="CopC_dom"/>
</dbReference>
<protein>
    <submittedName>
        <fullName evidence="9">Copper resistance protein CopC</fullName>
    </submittedName>
</protein>
<evidence type="ECO:0000259" key="8">
    <source>
        <dbReference type="Pfam" id="PF04234"/>
    </source>
</evidence>
<feature type="signal peptide" evidence="7">
    <location>
        <begin position="1"/>
        <end position="25"/>
    </location>
</feature>
<evidence type="ECO:0000256" key="7">
    <source>
        <dbReference type="SAM" id="SignalP"/>
    </source>
</evidence>
<dbReference type="InterPro" id="IPR047685">
    <property type="entry name" value="CopC-like"/>
</dbReference>
<evidence type="ECO:0000313" key="9">
    <source>
        <dbReference type="EMBL" id="AQV98779.1"/>
    </source>
</evidence>
<comment type="subcellular location">
    <subcellularLocation>
        <location evidence="1">Periplasm</location>
    </subcellularLocation>
</comment>
<dbReference type="GO" id="GO:0006825">
    <property type="term" value="P:copper ion transport"/>
    <property type="evidence" value="ECO:0007669"/>
    <property type="project" value="InterPro"/>
</dbReference>
<dbReference type="GO" id="GO:0042597">
    <property type="term" value="C:periplasmic space"/>
    <property type="evidence" value="ECO:0007669"/>
    <property type="project" value="UniProtKB-SubCell"/>
</dbReference>
<evidence type="ECO:0000256" key="5">
    <source>
        <dbReference type="ARBA" id="ARBA00022764"/>
    </source>
</evidence>
<dbReference type="GO" id="GO:0046688">
    <property type="term" value="P:response to copper ion"/>
    <property type="evidence" value="ECO:0007669"/>
    <property type="project" value="InterPro"/>
</dbReference>
<dbReference type="GO" id="GO:0005507">
    <property type="term" value="F:copper ion binding"/>
    <property type="evidence" value="ECO:0007669"/>
    <property type="project" value="InterPro"/>
</dbReference>
<accession>A0A1U9V1U5</accession>